<dbReference type="CDD" id="cd14291">
    <property type="entry name" value="UBA1_NUB1_like"/>
    <property type="match status" value="1"/>
</dbReference>
<feature type="compositionally biased region" description="Low complexity" evidence="1">
    <location>
        <begin position="127"/>
        <end position="138"/>
    </location>
</feature>
<dbReference type="Gene3D" id="3.10.20.90">
    <property type="entry name" value="Phosphatidylinositol 3-kinase Catalytic Subunit, Chain A, domain 1"/>
    <property type="match status" value="1"/>
</dbReference>
<dbReference type="InterPro" id="IPR029071">
    <property type="entry name" value="Ubiquitin-like_domsf"/>
</dbReference>
<comment type="caution">
    <text evidence="4">The sequence shown here is derived from an EMBL/GenBank/DDBJ whole genome shotgun (WGS) entry which is preliminary data.</text>
</comment>
<feature type="region of interest" description="Disordered" evidence="1">
    <location>
        <begin position="82"/>
        <end position="179"/>
    </location>
</feature>
<evidence type="ECO:0000313" key="5">
    <source>
        <dbReference type="Proteomes" id="UP001470230"/>
    </source>
</evidence>
<protein>
    <recommendedName>
        <fullName evidence="6">UBA domain-containing protein</fullName>
    </recommendedName>
</protein>
<dbReference type="SUPFAM" id="SSF54236">
    <property type="entry name" value="Ubiquitin-like"/>
    <property type="match status" value="1"/>
</dbReference>
<accession>A0ABR2HH53</accession>
<proteinExistence type="predicted"/>
<dbReference type="PROSITE" id="PS50053">
    <property type="entry name" value="UBIQUITIN_2"/>
    <property type="match status" value="1"/>
</dbReference>
<dbReference type="InterPro" id="IPR015940">
    <property type="entry name" value="UBA"/>
</dbReference>
<evidence type="ECO:0000313" key="4">
    <source>
        <dbReference type="EMBL" id="KAK8846354.1"/>
    </source>
</evidence>
<dbReference type="SUPFAM" id="SSF46934">
    <property type="entry name" value="UBA-like"/>
    <property type="match status" value="1"/>
</dbReference>
<evidence type="ECO:0008006" key="6">
    <source>
        <dbReference type="Google" id="ProtNLM"/>
    </source>
</evidence>
<feature type="compositionally biased region" description="Low complexity" evidence="1">
    <location>
        <begin position="153"/>
        <end position="164"/>
    </location>
</feature>
<dbReference type="InterPro" id="IPR000626">
    <property type="entry name" value="Ubiquitin-like_dom"/>
</dbReference>
<reference evidence="4 5" key="1">
    <citation type="submission" date="2024-04" db="EMBL/GenBank/DDBJ databases">
        <title>Tritrichomonas musculus Genome.</title>
        <authorList>
            <person name="Alves-Ferreira E."/>
            <person name="Grigg M."/>
            <person name="Lorenzi H."/>
            <person name="Galac M."/>
        </authorList>
    </citation>
    <scope>NUCLEOTIDE SEQUENCE [LARGE SCALE GENOMIC DNA]</scope>
    <source>
        <strain evidence="4 5">EAF2021</strain>
    </source>
</reference>
<dbReference type="Proteomes" id="UP001470230">
    <property type="component" value="Unassembled WGS sequence"/>
</dbReference>
<keyword evidence="5" id="KW-1185">Reference proteome</keyword>
<evidence type="ECO:0000256" key="1">
    <source>
        <dbReference type="SAM" id="MobiDB-lite"/>
    </source>
</evidence>
<sequence>MKIILTSRKKETFEIDVDPSTTILDLKKIFINKFGLPEEATKSIKIIIKQVIQRDDEKTLMNLNVTEGTSINFYLPNSLKQLQTPSSLPNEETHQEIKPPVSENAQRQDDQKLPEPQNKPEKEPYFQSQNIQQPTQQSYPPPQNKPEKEPYFQSQNIQQPTQQSYPPPQNKPETDQHLPSQNAQYQTNSFNQNATQESFGSSFMKLLKQSKYPEADPQKLQQLLEMGYDERHARVFLRGALNNYDFAFENMSNTFYQNEHNFDRYEAMINGTLSTEEIERFNNDLFDDHRSKNKDHRAADFFQNLFQLRKRNINSSFGSQFSSIPNSINPQFGTIPNSTNPQFGTIPQYGSTQNPLLQLQQMVQQRQQQRAFASEFTKGLAQVQILTASIQKINEISTQSPDQFVNPYIEYKNLLISTNMANDDFYRAIEKAANFNRDQILFIGEFAKVCDFNTIVSVLDATNGNIEEARAILNSGSF</sequence>
<feature type="domain" description="Ubiquitin-like" evidence="3">
    <location>
        <begin position="1"/>
        <end position="75"/>
    </location>
</feature>
<name>A0ABR2HH53_9EUKA</name>
<organism evidence="4 5">
    <name type="scientific">Tritrichomonas musculus</name>
    <dbReference type="NCBI Taxonomy" id="1915356"/>
    <lineage>
        <taxon>Eukaryota</taxon>
        <taxon>Metamonada</taxon>
        <taxon>Parabasalia</taxon>
        <taxon>Tritrichomonadida</taxon>
        <taxon>Tritrichomonadidae</taxon>
        <taxon>Tritrichomonas</taxon>
    </lineage>
</organism>
<feature type="domain" description="UBA" evidence="2">
    <location>
        <begin position="214"/>
        <end position="254"/>
    </location>
</feature>
<feature type="compositionally biased region" description="Basic and acidic residues" evidence="1">
    <location>
        <begin position="106"/>
        <end position="124"/>
    </location>
</feature>
<dbReference type="PROSITE" id="PS50030">
    <property type="entry name" value="UBA"/>
    <property type="match status" value="1"/>
</dbReference>
<gene>
    <name evidence="4" type="ORF">M9Y10_020366</name>
</gene>
<dbReference type="InterPro" id="IPR009060">
    <property type="entry name" value="UBA-like_sf"/>
</dbReference>
<dbReference type="EMBL" id="JAPFFF010000029">
    <property type="protein sequence ID" value="KAK8846354.1"/>
    <property type="molecule type" value="Genomic_DNA"/>
</dbReference>
<evidence type="ECO:0000259" key="2">
    <source>
        <dbReference type="PROSITE" id="PS50030"/>
    </source>
</evidence>
<evidence type="ECO:0000259" key="3">
    <source>
        <dbReference type="PROSITE" id="PS50053"/>
    </source>
</evidence>